<feature type="domain" description="DUF5717" evidence="2">
    <location>
        <begin position="2"/>
        <end position="66"/>
    </location>
</feature>
<reference evidence="3" key="1">
    <citation type="journal article" date="2013" name="Environ. Microbiol.">
        <title>Microbiota from the distal guts of lean and obese adolescents exhibit partial functional redundancy besides clear differences in community structure.</title>
        <authorList>
            <person name="Ferrer M."/>
            <person name="Ruiz A."/>
            <person name="Lanza F."/>
            <person name="Haange S.B."/>
            <person name="Oberbach A."/>
            <person name="Till H."/>
            <person name="Bargiela R."/>
            <person name="Campoy C."/>
            <person name="Segura M.T."/>
            <person name="Richter M."/>
            <person name="von Bergen M."/>
            <person name="Seifert J."/>
            <person name="Suarez A."/>
        </authorList>
    </citation>
    <scope>NUCLEOTIDE SEQUENCE</scope>
</reference>
<dbReference type="Pfam" id="PF18983">
    <property type="entry name" value="DUF5717"/>
    <property type="match status" value="1"/>
</dbReference>
<accession>K1TBM7</accession>
<name>K1TBM7_9ZZZZ</name>
<dbReference type="InterPro" id="IPR043774">
    <property type="entry name" value="DUF5717_C"/>
</dbReference>
<comment type="caution">
    <text evidence="3">The sequence shown here is derived from an EMBL/GenBank/DDBJ whole genome shotgun (WGS) entry which is preliminary data.</text>
</comment>
<organism evidence="3">
    <name type="scientific">human gut metagenome</name>
    <dbReference type="NCBI Taxonomy" id="408170"/>
    <lineage>
        <taxon>unclassified sequences</taxon>
        <taxon>metagenomes</taxon>
        <taxon>organismal metagenomes</taxon>
    </lineage>
</organism>
<feature type="region of interest" description="Disordered" evidence="1">
    <location>
        <begin position="1"/>
        <end position="27"/>
    </location>
</feature>
<sequence length="69" mass="8294">MEESENEEQLTESGSLQKSDIMNESPDSKYEIINDMMISMTLQDDTTLDHLIEEYYRREYLDHRLFTLQ</sequence>
<gene>
    <name evidence="3" type="ORF">LEA_07739</name>
</gene>
<evidence type="ECO:0000256" key="1">
    <source>
        <dbReference type="SAM" id="MobiDB-lite"/>
    </source>
</evidence>
<evidence type="ECO:0000259" key="2">
    <source>
        <dbReference type="Pfam" id="PF18983"/>
    </source>
</evidence>
<protein>
    <recommendedName>
        <fullName evidence="2">DUF5717 domain-containing protein</fullName>
    </recommendedName>
</protein>
<evidence type="ECO:0000313" key="3">
    <source>
        <dbReference type="EMBL" id="EKC70522.1"/>
    </source>
</evidence>
<feature type="compositionally biased region" description="Acidic residues" evidence="1">
    <location>
        <begin position="1"/>
        <end position="10"/>
    </location>
</feature>
<dbReference type="AlphaFoldDB" id="K1TBM7"/>
<proteinExistence type="predicted"/>
<dbReference type="EMBL" id="AJWY01005112">
    <property type="protein sequence ID" value="EKC70522.1"/>
    <property type="molecule type" value="Genomic_DNA"/>
</dbReference>
<feature type="compositionally biased region" description="Polar residues" evidence="1">
    <location>
        <begin position="13"/>
        <end position="22"/>
    </location>
</feature>